<protein>
    <submittedName>
        <fullName evidence="2">Alpha/beta hydrolase fold protein</fullName>
    </submittedName>
</protein>
<dbReference type="InterPro" id="IPR000073">
    <property type="entry name" value="AB_hydrolase_1"/>
</dbReference>
<dbReference type="Proteomes" id="UP000002484">
    <property type="component" value="Chromosome"/>
</dbReference>
<dbReference type="InParanoid" id="E3J992"/>
<dbReference type="PRINTS" id="PR00412">
    <property type="entry name" value="EPOXHYDRLASE"/>
</dbReference>
<dbReference type="GO" id="GO:0016787">
    <property type="term" value="F:hydrolase activity"/>
    <property type="evidence" value="ECO:0007669"/>
    <property type="project" value="UniProtKB-KW"/>
</dbReference>
<proteinExistence type="predicted"/>
<name>E3J992_PSEI1</name>
<dbReference type="InterPro" id="IPR000639">
    <property type="entry name" value="Epox_hydrolase-like"/>
</dbReference>
<dbReference type="eggNOG" id="COG0596">
    <property type="taxonomic scope" value="Bacteria"/>
</dbReference>
<dbReference type="GO" id="GO:0016020">
    <property type="term" value="C:membrane"/>
    <property type="evidence" value="ECO:0007669"/>
    <property type="project" value="TreeGrafter"/>
</dbReference>
<dbReference type="Gene3D" id="3.40.50.1820">
    <property type="entry name" value="alpha/beta hydrolase"/>
    <property type="match status" value="1"/>
</dbReference>
<dbReference type="HOGENOM" id="CLU_020336_7_1_11"/>
<evidence type="ECO:0000313" key="2">
    <source>
        <dbReference type="EMBL" id="ADP82111.1"/>
    </source>
</evidence>
<dbReference type="STRING" id="298654.FraEuI1c_4110"/>
<sequence length="281" mass="30628">MFGTRIDVSAGGARIRGVRIGSGPPVLLLHGFPQSHHAWHRVWPVLAETYTVVASDLRGYGDSLAFDDDFSFRAMADDQLTVMRSLGFESFPVVGHDRGARVAQRMALDHPHAVESVVLLDIVPTAAVWSGMDAELARGYWHWSFLAQPGGLPERALAADPIGFLHGFLGIGASIGVFAPEALAEYERAALRPSVQRAFCGDYRAAAGIDLEHDANSRQARQPALVLWGARGMVGRGPDPVDVWREVFPNVHGRPLDAGHFLPEEVPVEIAREITTFLKAR</sequence>
<dbReference type="EMBL" id="CP002299">
    <property type="protein sequence ID" value="ADP82111.1"/>
    <property type="molecule type" value="Genomic_DNA"/>
</dbReference>
<dbReference type="PANTHER" id="PTHR43798">
    <property type="entry name" value="MONOACYLGLYCEROL LIPASE"/>
    <property type="match status" value="1"/>
</dbReference>
<dbReference type="Pfam" id="PF00561">
    <property type="entry name" value="Abhydrolase_1"/>
    <property type="match status" value="1"/>
</dbReference>
<evidence type="ECO:0000259" key="1">
    <source>
        <dbReference type="Pfam" id="PF00561"/>
    </source>
</evidence>
<accession>E3J992</accession>
<dbReference type="KEGG" id="fri:FraEuI1c_4110"/>
<keyword evidence="2" id="KW-0378">Hydrolase</keyword>
<keyword evidence="3" id="KW-1185">Reference proteome</keyword>
<dbReference type="PRINTS" id="PR00111">
    <property type="entry name" value="ABHYDROLASE"/>
</dbReference>
<dbReference type="AlphaFoldDB" id="E3J992"/>
<gene>
    <name evidence="2" type="ordered locus">FraEuI1c_4110</name>
</gene>
<dbReference type="InterPro" id="IPR050266">
    <property type="entry name" value="AB_hydrolase_sf"/>
</dbReference>
<dbReference type="SUPFAM" id="SSF53474">
    <property type="entry name" value="alpha/beta-Hydrolases"/>
    <property type="match status" value="1"/>
</dbReference>
<reference evidence="2 3" key="1">
    <citation type="submission" date="2010-10" db="EMBL/GenBank/DDBJ databases">
        <title>Complete sequence of Frankia sp. EuI1c.</title>
        <authorList>
            <consortium name="US DOE Joint Genome Institute"/>
            <person name="Lucas S."/>
            <person name="Copeland A."/>
            <person name="Lapidus A."/>
            <person name="Cheng J.-F."/>
            <person name="Bruce D."/>
            <person name="Goodwin L."/>
            <person name="Pitluck S."/>
            <person name="Chertkov O."/>
            <person name="Detter J.C."/>
            <person name="Han C."/>
            <person name="Tapia R."/>
            <person name="Land M."/>
            <person name="Hauser L."/>
            <person name="Jeffries C."/>
            <person name="Kyrpides N."/>
            <person name="Ivanova N."/>
            <person name="Mikhailova N."/>
            <person name="Beauchemin N."/>
            <person name="Sen A."/>
            <person name="Sur S.A."/>
            <person name="Gtari M."/>
            <person name="Wall L."/>
            <person name="Tisa L."/>
            <person name="Woyke T."/>
        </authorList>
    </citation>
    <scope>NUCLEOTIDE SEQUENCE [LARGE SCALE GENOMIC DNA]</scope>
    <source>
        <strain evidence="3">DSM 45817 / CECT 9037 / EuI1c</strain>
    </source>
</reference>
<feature type="domain" description="AB hydrolase-1" evidence="1">
    <location>
        <begin position="24"/>
        <end position="264"/>
    </location>
</feature>
<organism evidence="2 3">
    <name type="scientific">Pseudofrankia inefficax (strain DSM 45817 / CECT 9037 / DDB 130130 / EuI1c)</name>
    <name type="common">Frankia inefficax</name>
    <dbReference type="NCBI Taxonomy" id="298654"/>
    <lineage>
        <taxon>Bacteria</taxon>
        <taxon>Bacillati</taxon>
        <taxon>Actinomycetota</taxon>
        <taxon>Actinomycetes</taxon>
        <taxon>Frankiales</taxon>
        <taxon>Frankiaceae</taxon>
        <taxon>Pseudofrankia</taxon>
    </lineage>
</organism>
<dbReference type="PANTHER" id="PTHR43798:SF33">
    <property type="entry name" value="HYDROLASE, PUTATIVE (AFU_ORTHOLOGUE AFUA_2G14860)-RELATED"/>
    <property type="match status" value="1"/>
</dbReference>
<dbReference type="InterPro" id="IPR029058">
    <property type="entry name" value="AB_hydrolase_fold"/>
</dbReference>
<evidence type="ECO:0000313" key="3">
    <source>
        <dbReference type="Proteomes" id="UP000002484"/>
    </source>
</evidence>
<dbReference type="OrthoDB" id="9812774at2"/>